<evidence type="ECO:0000256" key="4">
    <source>
        <dbReference type="ARBA" id="ARBA00023136"/>
    </source>
</evidence>
<evidence type="ECO:0000256" key="5">
    <source>
        <dbReference type="SAM" id="MobiDB-lite"/>
    </source>
</evidence>
<comment type="caution">
    <text evidence="7">The sequence shown here is derived from an EMBL/GenBank/DDBJ whole genome shotgun (WGS) entry which is preliminary data.</text>
</comment>
<dbReference type="Pfam" id="PF01040">
    <property type="entry name" value="UbiA"/>
    <property type="match status" value="1"/>
</dbReference>
<dbReference type="CDD" id="cd13963">
    <property type="entry name" value="PT_UbiA_2"/>
    <property type="match status" value="1"/>
</dbReference>
<sequence length="332" mass="35703">MLSLDFWHEEITMSTVTTPGTRPAPDAPALAAPPTPPQPARRRGPFAELLTLSRPYQWAKNPLAVALALITMPVWGTDTVLGIAWSTGLFVLASVAVYVLNDVLDRHRDGLHPVKRHRPLASGRLRVPTALGFLAVVCALFAGGVVLASPARCWPVLVYLGLNLAYSLRLKHIPLVDAFCVALGFVLRTLQGYTAVDVPASGWLLLTVFSVCLLLVFGKRRHELARGNATHRPALRGYTVPYLDHLTVISATLATVGYLLCVRSDMALQDGTATLVLLTAPCAFFAVFRYLQLLLVGHGGADPVRTLSGDRLLVGSGLLWAALTAVCLAALH</sequence>
<evidence type="ECO:0000313" key="8">
    <source>
        <dbReference type="Proteomes" id="UP000010931"/>
    </source>
</evidence>
<dbReference type="InterPro" id="IPR000537">
    <property type="entry name" value="UbiA_prenyltransferase"/>
</dbReference>
<keyword evidence="8" id="KW-1185">Reference proteome</keyword>
<comment type="subcellular location">
    <subcellularLocation>
        <location evidence="1">Membrane</location>
        <topology evidence="1">Multi-pass membrane protein</topology>
    </subcellularLocation>
</comment>
<accession>L7FHS7</accession>
<feature type="transmembrane region" description="Helical" evidence="6">
    <location>
        <begin position="82"/>
        <end position="104"/>
    </location>
</feature>
<feature type="transmembrane region" description="Helical" evidence="6">
    <location>
        <begin position="239"/>
        <end position="260"/>
    </location>
</feature>
<dbReference type="Proteomes" id="UP000010931">
    <property type="component" value="Unassembled WGS sequence"/>
</dbReference>
<reference evidence="7 8" key="1">
    <citation type="journal article" date="2011" name="Plasmid">
        <title>Streptomyces turgidiscabies Car8 contains a modular pathogenicity island that shares virulence genes with other actinobacterial plant pathogens.</title>
        <authorList>
            <person name="Huguet-Tapia J.C."/>
            <person name="Badger J.H."/>
            <person name="Loria R."/>
            <person name="Pettis G.S."/>
        </authorList>
    </citation>
    <scope>NUCLEOTIDE SEQUENCE [LARGE SCALE GENOMIC DNA]</scope>
    <source>
        <strain evidence="7 8">Car8</strain>
    </source>
</reference>
<organism evidence="7 8">
    <name type="scientific">Streptomyces turgidiscabies (strain Car8)</name>
    <dbReference type="NCBI Taxonomy" id="698760"/>
    <lineage>
        <taxon>Bacteria</taxon>
        <taxon>Bacillati</taxon>
        <taxon>Actinomycetota</taxon>
        <taxon>Actinomycetes</taxon>
        <taxon>Kitasatosporales</taxon>
        <taxon>Streptomycetaceae</taxon>
        <taxon>Streptomyces</taxon>
    </lineage>
</organism>
<name>L7FHS7_STRT8</name>
<feature type="transmembrane region" description="Helical" evidence="6">
    <location>
        <begin position="312"/>
        <end position="331"/>
    </location>
</feature>
<feature type="transmembrane region" description="Helical" evidence="6">
    <location>
        <begin position="272"/>
        <end position="291"/>
    </location>
</feature>
<feature type="region of interest" description="Disordered" evidence="5">
    <location>
        <begin position="15"/>
        <end position="43"/>
    </location>
</feature>
<dbReference type="STRING" id="85558.T45_08922"/>
<keyword evidence="3 6" id="KW-1133">Transmembrane helix</keyword>
<dbReference type="EMBL" id="AEJB01000024">
    <property type="protein sequence ID" value="ELP70953.1"/>
    <property type="molecule type" value="Genomic_DNA"/>
</dbReference>
<evidence type="ECO:0000256" key="2">
    <source>
        <dbReference type="ARBA" id="ARBA00022692"/>
    </source>
</evidence>
<evidence type="ECO:0000256" key="6">
    <source>
        <dbReference type="SAM" id="Phobius"/>
    </source>
</evidence>
<evidence type="ECO:0000256" key="3">
    <source>
        <dbReference type="ARBA" id="ARBA00022989"/>
    </source>
</evidence>
<dbReference type="GO" id="GO:0016020">
    <property type="term" value="C:membrane"/>
    <property type="evidence" value="ECO:0007669"/>
    <property type="project" value="UniProtKB-SubCell"/>
</dbReference>
<protein>
    <submittedName>
        <fullName evidence="7">Prenyltransferase, UbiA family</fullName>
    </submittedName>
</protein>
<feature type="transmembrane region" description="Helical" evidence="6">
    <location>
        <begin position="200"/>
        <end position="218"/>
    </location>
</feature>
<evidence type="ECO:0000256" key="1">
    <source>
        <dbReference type="ARBA" id="ARBA00004141"/>
    </source>
</evidence>
<feature type="transmembrane region" description="Helical" evidence="6">
    <location>
        <begin position="125"/>
        <end position="143"/>
    </location>
</feature>
<keyword evidence="7" id="KW-0808">Transferase</keyword>
<keyword evidence="2 6" id="KW-0812">Transmembrane</keyword>
<evidence type="ECO:0000313" key="7">
    <source>
        <dbReference type="EMBL" id="ELP70953.1"/>
    </source>
</evidence>
<dbReference type="Gene3D" id="1.10.357.140">
    <property type="entry name" value="UbiA prenyltransferase"/>
    <property type="match status" value="1"/>
</dbReference>
<dbReference type="PATRIC" id="fig|698760.3.peg.407"/>
<keyword evidence="4 6" id="KW-0472">Membrane</keyword>
<feature type="transmembrane region" description="Helical" evidence="6">
    <location>
        <begin position="175"/>
        <end position="194"/>
    </location>
</feature>
<proteinExistence type="predicted"/>
<dbReference type="GO" id="GO:0016765">
    <property type="term" value="F:transferase activity, transferring alkyl or aryl (other than methyl) groups"/>
    <property type="evidence" value="ECO:0007669"/>
    <property type="project" value="InterPro"/>
</dbReference>
<dbReference type="AlphaFoldDB" id="L7FHS7"/>
<dbReference type="InterPro" id="IPR044878">
    <property type="entry name" value="UbiA_sf"/>
</dbReference>
<gene>
    <name evidence="7" type="ORF">STRTUCAR8_05829</name>
</gene>